<evidence type="ECO:0000313" key="2">
    <source>
        <dbReference type="EMBL" id="APA00916.1"/>
    </source>
</evidence>
<dbReference type="EMBL" id="CP017774">
    <property type="protein sequence ID" value="APA00916.1"/>
    <property type="molecule type" value="Genomic_DNA"/>
</dbReference>
<evidence type="ECO:0000259" key="1">
    <source>
        <dbReference type="Pfam" id="PF14129"/>
    </source>
</evidence>
<protein>
    <recommendedName>
        <fullName evidence="1">DUF4296 domain-containing protein</fullName>
    </recommendedName>
</protein>
<sequence>MSFIGCKEETVKEPDRLIDKEVMQNIIYDLSLLDAIKYNEPATTENYKVNPKEFIYKKYKIDSAQFAQNNIYYASNFEEYKEMYDNVIKRIDSKKAVIDTVLKKEAKRDSLIAKKKELDSIKKAKKVILAKKKDSLQKIKKKDSLLLLKKKPKTVTPTIKSKVIKNGVRID</sequence>
<dbReference type="Pfam" id="PF14129">
    <property type="entry name" value="DUF4296"/>
    <property type="match status" value="1"/>
</dbReference>
<name>A0A1D9PFM1_9FLAO</name>
<dbReference type="Proteomes" id="UP000178198">
    <property type="component" value="Chromosome"/>
</dbReference>
<accession>A0A1D9PFM1</accession>
<dbReference type="STRING" id="1306519.BIW12_07905"/>
<organism evidence="2 3">
    <name type="scientific">Flavobacterium commune</name>
    <dbReference type="NCBI Taxonomy" id="1306519"/>
    <lineage>
        <taxon>Bacteria</taxon>
        <taxon>Pseudomonadati</taxon>
        <taxon>Bacteroidota</taxon>
        <taxon>Flavobacteriia</taxon>
        <taxon>Flavobacteriales</taxon>
        <taxon>Flavobacteriaceae</taxon>
        <taxon>Flavobacterium</taxon>
    </lineage>
</organism>
<reference evidence="2 3" key="1">
    <citation type="submission" date="2016-10" db="EMBL/GenBank/DDBJ databases">
        <title>Complete Genome Sequence of Flavobacterium sp. PK15.</title>
        <authorList>
            <person name="Ekwe A."/>
            <person name="Kim S.B."/>
        </authorList>
    </citation>
    <scope>NUCLEOTIDE SEQUENCE [LARGE SCALE GENOMIC DNA]</scope>
    <source>
        <strain evidence="2 3">PK15</strain>
    </source>
</reference>
<gene>
    <name evidence="2" type="ORF">BIW12_07905</name>
</gene>
<dbReference type="InterPro" id="IPR025381">
    <property type="entry name" value="DUF4296"/>
</dbReference>
<evidence type="ECO:0000313" key="3">
    <source>
        <dbReference type="Proteomes" id="UP000178198"/>
    </source>
</evidence>
<keyword evidence="3" id="KW-1185">Reference proteome</keyword>
<dbReference type="KEGG" id="fcm:BIW12_07905"/>
<proteinExistence type="predicted"/>
<feature type="domain" description="DUF4296" evidence="1">
    <location>
        <begin position="14"/>
        <end position="95"/>
    </location>
</feature>
<dbReference type="AlphaFoldDB" id="A0A1D9PFM1"/>